<dbReference type="GO" id="GO:0016094">
    <property type="term" value="P:polyprenol biosynthetic process"/>
    <property type="evidence" value="ECO:0007669"/>
    <property type="project" value="TreeGrafter"/>
</dbReference>
<dbReference type="eggNOG" id="COG0020">
    <property type="taxonomic scope" value="Bacteria"/>
</dbReference>
<accession>C0QB21</accession>
<feature type="binding site" evidence="2">
    <location>
        <position position="25"/>
    </location>
    <ligand>
        <name>Mg(2+)</name>
        <dbReference type="ChEBI" id="CHEBI:18420"/>
    </ligand>
</feature>
<dbReference type="NCBIfam" id="TIGR00055">
    <property type="entry name" value="uppS"/>
    <property type="match status" value="1"/>
</dbReference>
<evidence type="ECO:0000256" key="2">
    <source>
        <dbReference type="HAMAP-Rule" id="MF_01139"/>
    </source>
</evidence>
<evidence type="ECO:0000313" key="3">
    <source>
        <dbReference type="EMBL" id="ACN14820.1"/>
    </source>
</evidence>
<dbReference type="Proteomes" id="UP000000442">
    <property type="component" value="Chromosome"/>
</dbReference>
<dbReference type="InterPro" id="IPR001441">
    <property type="entry name" value="UPP_synth-like"/>
</dbReference>
<gene>
    <name evidence="3" type="primary">uppS</name>
    <name evidence="3" type="ordered locus">HRM2_17140</name>
</gene>
<keyword evidence="2" id="KW-0479">Metal-binding</keyword>
<organism evidence="3 4">
    <name type="scientific">Desulforapulum autotrophicum (strain ATCC 43914 / DSM 3382 / VKM B-1955 / HRM2)</name>
    <name type="common">Desulfobacterium autotrophicum</name>
    <dbReference type="NCBI Taxonomy" id="177437"/>
    <lineage>
        <taxon>Bacteria</taxon>
        <taxon>Pseudomonadati</taxon>
        <taxon>Thermodesulfobacteriota</taxon>
        <taxon>Desulfobacteria</taxon>
        <taxon>Desulfobacterales</taxon>
        <taxon>Desulfobacteraceae</taxon>
        <taxon>Desulforapulum</taxon>
    </lineage>
</organism>
<comment type="cofactor">
    <cofactor evidence="2">
        <name>Mg(2+)</name>
        <dbReference type="ChEBI" id="CHEBI:18420"/>
    </cofactor>
    <text evidence="2">Binds 2 magnesium ions per subunit.</text>
</comment>
<dbReference type="InterPro" id="IPR018520">
    <property type="entry name" value="UPP_synth-like_CS"/>
</dbReference>
<dbReference type="FunFam" id="3.40.1180.10:FF:000001">
    <property type="entry name" value="(2E,6E)-farnesyl-diphosphate-specific ditrans,polycis-undecaprenyl-diphosphate synthase"/>
    <property type="match status" value="1"/>
</dbReference>
<feature type="binding site" evidence="2">
    <location>
        <position position="42"/>
    </location>
    <ligand>
        <name>substrate</name>
    </ligand>
</feature>
<dbReference type="KEGG" id="dat:HRM2_17140"/>
<feature type="active site" description="Proton acceptor" evidence="2">
    <location>
        <position position="73"/>
    </location>
</feature>
<reference evidence="3 4" key="1">
    <citation type="journal article" date="2009" name="Environ. Microbiol.">
        <title>Genome sequence of Desulfobacterium autotrophicum HRM2, a marine sulfate reducer oxidizing organic carbon completely to carbon dioxide.</title>
        <authorList>
            <person name="Strittmatter A.W."/>
            <person name="Liesegang H."/>
            <person name="Rabus R."/>
            <person name="Decker I."/>
            <person name="Amann J."/>
            <person name="Andres S."/>
            <person name="Henne A."/>
            <person name="Fricke W.F."/>
            <person name="Martinez-Arias R."/>
            <person name="Bartels D."/>
            <person name="Goesmann A."/>
            <person name="Krause L."/>
            <person name="Puehler A."/>
            <person name="Klenk H.P."/>
            <person name="Richter M."/>
            <person name="Schuler M."/>
            <person name="Gloeckner F.O."/>
            <person name="Meyerdierks A."/>
            <person name="Gottschalk G."/>
            <person name="Amann R."/>
        </authorList>
    </citation>
    <scope>NUCLEOTIDE SEQUENCE [LARGE SCALE GENOMIC DNA]</scope>
    <source>
        <strain evidence="4">ATCC 43914 / DSM 3382 / HRM2</strain>
    </source>
</reference>
<dbReference type="EC" id="2.5.1.-" evidence="2"/>
<keyword evidence="2" id="KW-0460">Magnesium</keyword>
<evidence type="ECO:0000256" key="1">
    <source>
        <dbReference type="ARBA" id="ARBA00022679"/>
    </source>
</evidence>
<feature type="binding site" evidence="2">
    <location>
        <begin position="70"/>
        <end position="72"/>
    </location>
    <ligand>
        <name>substrate</name>
    </ligand>
</feature>
<protein>
    <recommendedName>
        <fullName evidence="2">Isoprenyl transferase</fullName>
        <ecNumber evidence="2">2.5.1.-</ecNumber>
    </recommendedName>
</protein>
<dbReference type="HAMAP" id="MF_01139">
    <property type="entry name" value="ISPT"/>
    <property type="match status" value="1"/>
</dbReference>
<dbReference type="PANTHER" id="PTHR10291">
    <property type="entry name" value="DEHYDRODOLICHYL DIPHOSPHATE SYNTHASE FAMILY MEMBER"/>
    <property type="match status" value="1"/>
</dbReference>
<dbReference type="AlphaFoldDB" id="C0QB21"/>
<keyword evidence="1 2" id="KW-0808">Transferase</keyword>
<comment type="subunit">
    <text evidence="2">Homodimer.</text>
</comment>
<feature type="active site" evidence="2">
    <location>
        <position position="25"/>
    </location>
</feature>
<keyword evidence="4" id="KW-1185">Reference proteome</keyword>
<feature type="binding site" evidence="2">
    <location>
        <position position="212"/>
    </location>
    <ligand>
        <name>Mg(2+)</name>
        <dbReference type="ChEBI" id="CHEBI:18420"/>
    </ligand>
</feature>
<comment type="function">
    <text evidence="2">Catalyzes the condensation of isopentenyl diphosphate (IPP) with allylic pyrophosphates generating different type of terpenoids.</text>
</comment>
<feature type="binding site" evidence="2">
    <location>
        <begin position="26"/>
        <end position="29"/>
    </location>
    <ligand>
        <name>substrate</name>
    </ligand>
</feature>
<name>C0QB21_DESAH</name>
<dbReference type="Gene3D" id="3.40.1180.10">
    <property type="entry name" value="Decaprenyl diphosphate synthase-like"/>
    <property type="match status" value="1"/>
</dbReference>
<dbReference type="PANTHER" id="PTHR10291:SF0">
    <property type="entry name" value="DEHYDRODOLICHYL DIPHOSPHATE SYNTHASE 2"/>
    <property type="match status" value="1"/>
</dbReference>
<dbReference type="SUPFAM" id="SSF64005">
    <property type="entry name" value="Undecaprenyl diphosphate synthase"/>
    <property type="match status" value="1"/>
</dbReference>
<feature type="binding site" evidence="2">
    <location>
        <begin position="199"/>
        <end position="201"/>
    </location>
    <ligand>
        <name>substrate</name>
    </ligand>
</feature>
<dbReference type="GO" id="GO:0000287">
    <property type="term" value="F:magnesium ion binding"/>
    <property type="evidence" value="ECO:0007669"/>
    <property type="project" value="UniProtKB-UniRule"/>
</dbReference>
<sequence length="255" mass="28908">MSSDLFEQHGIDPERIPRHVAVIMDGNGRWAKKRFMNRVNGHQQGVETVRTIVTAARQIGIDVLTLYAFSTENWSRPASEVKALMVLLKRFLAKEIDTLDRQGVCLNVIGQQSRLPDDVQTQIERSMVQTRGNTGMVLNLALSYGGREEITRAVRAIVNEVSSGGLSVQDITEETVAERLYTAGQPDPDVLIRTSGEMRLSNFMLWQVAYAELFITDTLWPDFSQKEFLDIIRQYQTRERRYGKVPCISNDGSQQ</sequence>
<evidence type="ECO:0000313" key="4">
    <source>
        <dbReference type="Proteomes" id="UP000000442"/>
    </source>
</evidence>
<feature type="binding site" evidence="2">
    <location>
        <position position="74"/>
    </location>
    <ligand>
        <name>substrate</name>
    </ligand>
</feature>
<feature type="binding site" evidence="2">
    <location>
        <position position="30"/>
    </location>
    <ligand>
        <name>substrate</name>
    </ligand>
</feature>
<dbReference type="Pfam" id="PF01255">
    <property type="entry name" value="Prenyltransf"/>
    <property type="match status" value="1"/>
</dbReference>
<dbReference type="EMBL" id="CP001087">
    <property type="protein sequence ID" value="ACN14820.1"/>
    <property type="molecule type" value="Genomic_DNA"/>
</dbReference>
<dbReference type="HOGENOM" id="CLU_038505_1_1_7"/>
<feature type="binding site" evidence="2">
    <location>
        <position position="38"/>
    </location>
    <ligand>
        <name>substrate</name>
    </ligand>
</feature>
<proteinExistence type="inferred from homology"/>
<dbReference type="STRING" id="177437.HRM2_17140"/>
<feature type="binding site" evidence="2">
    <location>
        <position position="76"/>
    </location>
    <ligand>
        <name>substrate</name>
    </ligand>
</feature>
<dbReference type="NCBIfam" id="NF011405">
    <property type="entry name" value="PRK14830.1"/>
    <property type="match status" value="1"/>
</dbReference>
<feature type="binding site" evidence="2">
    <location>
        <position position="193"/>
    </location>
    <ligand>
        <name>substrate</name>
    </ligand>
</feature>
<dbReference type="InterPro" id="IPR036424">
    <property type="entry name" value="UPP_synth-like_sf"/>
</dbReference>
<dbReference type="PROSITE" id="PS01066">
    <property type="entry name" value="UPP_SYNTHASE"/>
    <property type="match status" value="1"/>
</dbReference>
<dbReference type="GO" id="GO:0045547">
    <property type="term" value="F:ditrans,polycis-polyprenyl diphosphate synthase [(2E,6E)-farnesyl diphosphate specific] activity"/>
    <property type="evidence" value="ECO:0007669"/>
    <property type="project" value="TreeGrafter"/>
</dbReference>
<dbReference type="CDD" id="cd00475">
    <property type="entry name" value="Cis_IPPS"/>
    <property type="match status" value="1"/>
</dbReference>
<comment type="similarity">
    <text evidence="2">Belongs to the UPP synthase family.</text>
</comment>